<dbReference type="Proteomes" id="UP000500791">
    <property type="component" value="Chromosome"/>
</dbReference>
<dbReference type="PIRSF" id="PIRSF005900">
    <property type="entry name" value="Dps"/>
    <property type="match status" value="1"/>
</dbReference>
<dbReference type="SUPFAM" id="SSF47240">
    <property type="entry name" value="Ferritin-like"/>
    <property type="match status" value="1"/>
</dbReference>
<evidence type="ECO:0000313" key="5">
    <source>
        <dbReference type="Proteomes" id="UP000500791"/>
    </source>
</evidence>
<dbReference type="GO" id="GO:0008199">
    <property type="term" value="F:ferric iron binding"/>
    <property type="evidence" value="ECO:0007669"/>
    <property type="project" value="InterPro"/>
</dbReference>
<dbReference type="PANTHER" id="PTHR42932">
    <property type="entry name" value="GENERAL STRESS PROTEIN 20U"/>
    <property type="match status" value="1"/>
</dbReference>
<dbReference type="InterPro" id="IPR008331">
    <property type="entry name" value="Ferritin_DPS_dom"/>
</dbReference>
<dbReference type="PANTHER" id="PTHR42932:SF1">
    <property type="entry name" value="GENERAL STRESS PROTEIN 20U"/>
    <property type="match status" value="1"/>
</dbReference>
<name>A0A6G7VHF2_9RHOB</name>
<dbReference type="InterPro" id="IPR002177">
    <property type="entry name" value="DPS_DNA-bd"/>
</dbReference>
<comment type="similarity">
    <text evidence="1 2">Belongs to the Dps family.</text>
</comment>
<evidence type="ECO:0000259" key="3">
    <source>
        <dbReference type="Pfam" id="PF00210"/>
    </source>
</evidence>
<dbReference type="EMBL" id="CP049811">
    <property type="protein sequence ID" value="QIK39479.1"/>
    <property type="molecule type" value="Genomic_DNA"/>
</dbReference>
<dbReference type="KEGG" id="mon:G8E03_01110"/>
<evidence type="ECO:0000256" key="2">
    <source>
        <dbReference type="RuleBase" id="RU003875"/>
    </source>
</evidence>
<keyword evidence="5" id="KW-1185">Reference proteome</keyword>
<accession>A0A6G7VHF2</accession>
<reference evidence="4 5" key="1">
    <citation type="submission" date="2020-03" db="EMBL/GenBank/DDBJ databases">
        <title>Complete genome sequence of Monaibacterium sp. ALG8 with diverse plasmids.</title>
        <authorList>
            <person name="Sun C."/>
        </authorList>
    </citation>
    <scope>NUCLEOTIDE SEQUENCE [LARGE SCALE GENOMIC DNA]</scope>
    <source>
        <strain evidence="4 5">ALG8</strain>
    </source>
</reference>
<dbReference type="CDD" id="cd01043">
    <property type="entry name" value="DPS"/>
    <property type="match status" value="1"/>
</dbReference>
<protein>
    <submittedName>
        <fullName evidence="4">DNA starvation/stationary phase protection protein</fullName>
    </submittedName>
</protein>
<proteinExistence type="inferred from homology"/>
<dbReference type="Pfam" id="PF00210">
    <property type="entry name" value="Ferritin"/>
    <property type="match status" value="1"/>
</dbReference>
<sequence>MEDTAHELKKNEKTAIIEGLHQALADTSVATMKSQFFHWNVKGMSFGSLHAMFQEIYEDHFAGQDELAERVRALGEPVEGSYKSFLERTRIKEATQVISAKDMVADMKEAEETIAATLRSLANEAAEQRDPLTEDLAIARAQVHEKFAWMLRAHLEG</sequence>
<evidence type="ECO:0000313" key="4">
    <source>
        <dbReference type="EMBL" id="QIK39479.1"/>
    </source>
</evidence>
<dbReference type="InterPro" id="IPR009078">
    <property type="entry name" value="Ferritin-like_SF"/>
</dbReference>
<dbReference type="InterPro" id="IPR012347">
    <property type="entry name" value="Ferritin-like"/>
</dbReference>
<dbReference type="Gene3D" id="1.20.1260.10">
    <property type="match status" value="1"/>
</dbReference>
<evidence type="ECO:0000256" key="1">
    <source>
        <dbReference type="ARBA" id="ARBA00009497"/>
    </source>
</evidence>
<dbReference type="PRINTS" id="PR01346">
    <property type="entry name" value="HELNAPAPROT"/>
</dbReference>
<feature type="domain" description="Ferritin/DPS" evidence="3">
    <location>
        <begin position="17"/>
        <end position="156"/>
    </location>
</feature>
<gene>
    <name evidence="4" type="ORF">G8E03_01110</name>
</gene>
<dbReference type="AlphaFoldDB" id="A0A6G7VHF2"/>
<dbReference type="RefSeq" id="WP_166187664.1">
    <property type="nucleotide sequence ID" value="NZ_CP049811.1"/>
</dbReference>
<organism evidence="4 5">
    <name type="scientific">Pontivivens nitratireducens</name>
    <dbReference type="NCBI Taxonomy" id="2758038"/>
    <lineage>
        <taxon>Bacteria</taxon>
        <taxon>Pseudomonadati</taxon>
        <taxon>Pseudomonadota</taxon>
        <taxon>Alphaproteobacteria</taxon>
        <taxon>Rhodobacterales</taxon>
        <taxon>Paracoccaceae</taxon>
        <taxon>Pontivivens</taxon>
    </lineage>
</organism>